<proteinExistence type="predicted"/>
<keyword evidence="2" id="KW-1185">Reference proteome</keyword>
<gene>
    <name evidence="1" type="ORF">F4821DRAFT_231220</name>
</gene>
<accession>A0ACC0DAU0</accession>
<sequence>MGCCSKCNAMTGTREGLEALISNDGYEHYNWYDIQEAAAQGCAFCKFLFDRIEYDDWVYADEDEEDEEVVMRRPIRIIAQMRKLTISDEEGKPHRSHPLEQVQLLGLIVLISKESDVESGERLIREDEKIGRIGDEFYHVVTHKSDLASRFVPGRTSAKELTPVVVGKIRQWLDDCVNEHPACPRHTATELPRRVLDVGGCNGTIRLYESHRGETAQYATLSYCWGKGGQQLTTTTGNLQDHMVSIPVKSLPQTIRDAVEVCQKISIRYLWVDALCIVQDDDDDKIDQIACMGLIYKQSTVTVVAASAEKVADGFLTEARPKRTFQLLDTNDHIARLPMFIDDDTTPGTVYLRTDEEHIASSALSIFSRGWTFQELLLSPRVIMFDTAQITLKCLTCNFEPVADTRLIFSYRCTGLPGSVFGAAGDLKEIKSTPPEEAWVSIIEEYSRRDLTQFDDRLPALTGIATELQHMWDDTYLVGFWKRNIIQHLAWVRSEISLGYPPFEGIGWDKRIGSPSWSWVTAPFKVEVPEPHAVPDARLVDSSVQLASPASPFGKVRSASITLEARVLTLQDMQQRLRVGSSYDGSMDLFLREVELDYPKEKPDFERCIWIYLGASLEERRSNGPHVFLVVEECQDRSLKRVGCTFLEFSFLKNNELKEKENYLFSVQKTTVILE</sequence>
<comment type="caution">
    <text evidence="1">The sequence shown here is derived from an EMBL/GenBank/DDBJ whole genome shotgun (WGS) entry which is preliminary data.</text>
</comment>
<evidence type="ECO:0000313" key="2">
    <source>
        <dbReference type="Proteomes" id="UP001497680"/>
    </source>
</evidence>
<protein>
    <submittedName>
        <fullName evidence="1">Heterokaryon incompatibility protein-domain-containing protein</fullName>
    </submittedName>
</protein>
<evidence type="ECO:0000313" key="1">
    <source>
        <dbReference type="EMBL" id="KAI6089515.1"/>
    </source>
</evidence>
<dbReference type="EMBL" id="MU394295">
    <property type="protein sequence ID" value="KAI6089515.1"/>
    <property type="molecule type" value="Genomic_DNA"/>
</dbReference>
<reference evidence="1 2" key="1">
    <citation type="journal article" date="2022" name="New Phytol.">
        <title>Ecological generalism drives hyperdiversity of secondary metabolite gene clusters in xylarialean endophytes.</title>
        <authorList>
            <person name="Franco M.E.E."/>
            <person name="Wisecaver J.H."/>
            <person name="Arnold A.E."/>
            <person name="Ju Y.M."/>
            <person name="Slot J.C."/>
            <person name="Ahrendt S."/>
            <person name="Moore L.P."/>
            <person name="Eastman K.E."/>
            <person name="Scott K."/>
            <person name="Konkel Z."/>
            <person name="Mondo S.J."/>
            <person name="Kuo A."/>
            <person name="Hayes R.D."/>
            <person name="Haridas S."/>
            <person name="Andreopoulos B."/>
            <person name="Riley R."/>
            <person name="LaButti K."/>
            <person name="Pangilinan J."/>
            <person name="Lipzen A."/>
            <person name="Amirebrahimi M."/>
            <person name="Yan J."/>
            <person name="Adam C."/>
            <person name="Keymanesh K."/>
            <person name="Ng V."/>
            <person name="Louie K."/>
            <person name="Northen T."/>
            <person name="Drula E."/>
            <person name="Henrissat B."/>
            <person name="Hsieh H.M."/>
            <person name="Youens-Clark K."/>
            <person name="Lutzoni F."/>
            <person name="Miadlikowska J."/>
            <person name="Eastwood D.C."/>
            <person name="Hamelin R.C."/>
            <person name="Grigoriev I.V."/>
            <person name="U'Ren J.M."/>
        </authorList>
    </citation>
    <scope>NUCLEOTIDE SEQUENCE [LARGE SCALE GENOMIC DNA]</scope>
    <source>
        <strain evidence="1 2">ER1909</strain>
    </source>
</reference>
<organism evidence="1 2">
    <name type="scientific">Hypoxylon rubiginosum</name>
    <dbReference type="NCBI Taxonomy" id="110542"/>
    <lineage>
        <taxon>Eukaryota</taxon>
        <taxon>Fungi</taxon>
        <taxon>Dikarya</taxon>
        <taxon>Ascomycota</taxon>
        <taxon>Pezizomycotina</taxon>
        <taxon>Sordariomycetes</taxon>
        <taxon>Xylariomycetidae</taxon>
        <taxon>Xylariales</taxon>
        <taxon>Hypoxylaceae</taxon>
        <taxon>Hypoxylon</taxon>
    </lineage>
</organism>
<dbReference type="Proteomes" id="UP001497680">
    <property type="component" value="Unassembled WGS sequence"/>
</dbReference>
<name>A0ACC0DAU0_9PEZI</name>